<protein>
    <submittedName>
        <fullName evidence="2">Uncharacterized protein</fullName>
    </submittedName>
</protein>
<sequence length="31" mass="3697">MKLDEEEAESFLLPQEQKVDFDSVQDKTQIR</sequence>
<name>A0A8S5N1N4_9CAUD</name>
<feature type="region of interest" description="Disordered" evidence="1">
    <location>
        <begin position="1"/>
        <end position="31"/>
    </location>
</feature>
<dbReference type="EMBL" id="BK015041">
    <property type="protein sequence ID" value="DAD88510.1"/>
    <property type="molecule type" value="Genomic_DNA"/>
</dbReference>
<feature type="compositionally biased region" description="Basic and acidic residues" evidence="1">
    <location>
        <begin position="17"/>
        <end position="31"/>
    </location>
</feature>
<evidence type="ECO:0000256" key="1">
    <source>
        <dbReference type="SAM" id="MobiDB-lite"/>
    </source>
</evidence>
<proteinExistence type="predicted"/>
<organism evidence="2">
    <name type="scientific">Podoviridae sp. cttxo15</name>
    <dbReference type="NCBI Taxonomy" id="2826584"/>
    <lineage>
        <taxon>Viruses</taxon>
        <taxon>Duplodnaviria</taxon>
        <taxon>Heunggongvirae</taxon>
        <taxon>Uroviricota</taxon>
        <taxon>Caudoviricetes</taxon>
    </lineage>
</organism>
<reference evidence="2" key="1">
    <citation type="journal article" date="2021" name="Proc. Natl. Acad. Sci. U.S.A.">
        <title>A Catalog of Tens of Thousands of Viruses from Human Metagenomes Reveals Hidden Associations with Chronic Diseases.</title>
        <authorList>
            <person name="Tisza M.J."/>
            <person name="Buck C.B."/>
        </authorList>
    </citation>
    <scope>NUCLEOTIDE SEQUENCE</scope>
    <source>
        <strain evidence="2">Cttxo15</strain>
    </source>
</reference>
<evidence type="ECO:0000313" key="2">
    <source>
        <dbReference type="EMBL" id="DAD88510.1"/>
    </source>
</evidence>
<accession>A0A8S5N1N4</accession>